<dbReference type="Pfam" id="PF11276">
    <property type="entry name" value="DUF3078"/>
    <property type="match status" value="1"/>
</dbReference>
<gene>
    <name evidence="2" type="ORF">DFQ05_0200</name>
</gene>
<dbReference type="EMBL" id="SMGI01000001">
    <property type="protein sequence ID" value="TCK68690.1"/>
    <property type="molecule type" value="Genomic_DNA"/>
</dbReference>
<name>A0A4R1KVE6_9FLAO</name>
<dbReference type="InterPro" id="IPR021428">
    <property type="entry name" value="DUF3078"/>
</dbReference>
<dbReference type="AlphaFoldDB" id="A0A4R1KVE6"/>
<feature type="chain" id="PRO_5020211036" evidence="1">
    <location>
        <begin position="23"/>
        <end position="334"/>
    </location>
</feature>
<keyword evidence="3" id="KW-1185">Reference proteome</keyword>
<keyword evidence="1" id="KW-0732">Signal</keyword>
<organism evidence="2 3">
    <name type="scientific">Winogradskyella wandonensis</name>
    <dbReference type="NCBI Taxonomy" id="1442586"/>
    <lineage>
        <taxon>Bacteria</taxon>
        <taxon>Pseudomonadati</taxon>
        <taxon>Bacteroidota</taxon>
        <taxon>Flavobacteriia</taxon>
        <taxon>Flavobacteriales</taxon>
        <taxon>Flavobacteriaceae</taxon>
        <taxon>Winogradskyella</taxon>
    </lineage>
</organism>
<sequence>MRFNRLPSLFCLFFLFTFSSWSQPSDLFINPKEDKTKDFGWKTNKEVGLYFNQVSFTNWNAGGANSISAIINGKARANYKNEKLFWNSSINLRYGLNKQEQEPVRKTEDAISLISNFGYEKSKNSNWFYSVRFSFNTQFANGFNDPDEAPISRFMAPGYLFLGVGSEYGRHIEKLSFYASPATLKTTFVLDDDLANSGAFGVDAAIYDMDGNLLRKGDKVRTELGILFTNQYEDEIFENVKLNSLMRLYSDYLNNFGNVDIDWEINFDFKVNKYINAMFGSHIRYDDDIKTEVIQNEITNETIVLEGPKLQWKQLLGIGIVLNLDELNKVEGIN</sequence>
<reference evidence="2 3" key="1">
    <citation type="journal article" date="2015" name="Stand. Genomic Sci.">
        <title>Genomic Encyclopedia of Bacterial and Archaeal Type Strains, Phase III: the genomes of soil and plant-associated and newly described type strains.</title>
        <authorList>
            <person name="Whitman W.B."/>
            <person name="Woyke T."/>
            <person name="Klenk H.P."/>
            <person name="Zhou Y."/>
            <person name="Lilburn T.G."/>
            <person name="Beck B.J."/>
            <person name="De Vos P."/>
            <person name="Vandamme P."/>
            <person name="Eisen J.A."/>
            <person name="Garrity G."/>
            <person name="Hugenholtz P."/>
            <person name="Kyrpides N.C."/>
        </authorList>
    </citation>
    <scope>NUCLEOTIDE SEQUENCE [LARGE SCALE GENOMIC DNA]</scope>
    <source>
        <strain evidence="2 3">CECT 8445</strain>
    </source>
</reference>
<evidence type="ECO:0000313" key="3">
    <source>
        <dbReference type="Proteomes" id="UP000295714"/>
    </source>
</evidence>
<dbReference type="Proteomes" id="UP000295714">
    <property type="component" value="Unassembled WGS sequence"/>
</dbReference>
<comment type="caution">
    <text evidence="2">The sequence shown here is derived from an EMBL/GenBank/DDBJ whole genome shotgun (WGS) entry which is preliminary data.</text>
</comment>
<protein>
    <submittedName>
        <fullName evidence="2">DUF3078 family protein</fullName>
    </submittedName>
</protein>
<feature type="signal peptide" evidence="1">
    <location>
        <begin position="1"/>
        <end position="22"/>
    </location>
</feature>
<evidence type="ECO:0000256" key="1">
    <source>
        <dbReference type="SAM" id="SignalP"/>
    </source>
</evidence>
<proteinExistence type="predicted"/>
<dbReference type="OrthoDB" id="1495718at2"/>
<accession>A0A4R1KVE6</accession>
<evidence type="ECO:0000313" key="2">
    <source>
        <dbReference type="EMBL" id="TCK68690.1"/>
    </source>
</evidence>
<dbReference type="RefSeq" id="WP_132702667.1">
    <property type="nucleotide sequence ID" value="NZ_SMGI01000001.1"/>
</dbReference>